<dbReference type="Pfam" id="PF01636">
    <property type="entry name" value="APH"/>
    <property type="match status" value="1"/>
</dbReference>
<protein>
    <submittedName>
        <fullName evidence="2">Phosphotransferase</fullName>
    </submittedName>
</protein>
<dbReference type="InterPro" id="IPR002575">
    <property type="entry name" value="Aminoglycoside_PTrfase"/>
</dbReference>
<organism evidence="2 3">
    <name type="scientific">Streptomyces atrovirens</name>
    <dbReference type="NCBI Taxonomy" id="285556"/>
    <lineage>
        <taxon>Bacteria</taxon>
        <taxon>Bacillati</taxon>
        <taxon>Actinomycetota</taxon>
        <taxon>Actinomycetes</taxon>
        <taxon>Kitasatosporales</taxon>
        <taxon>Streptomycetaceae</taxon>
        <taxon>Streptomyces</taxon>
    </lineage>
</organism>
<dbReference type="Gene3D" id="3.90.1200.10">
    <property type="match status" value="1"/>
</dbReference>
<dbReference type="InterPro" id="IPR011009">
    <property type="entry name" value="Kinase-like_dom_sf"/>
</dbReference>
<reference evidence="3" key="1">
    <citation type="journal article" date="2019" name="Int. J. Syst. Evol. Microbiol.">
        <title>The Global Catalogue of Microorganisms (GCM) 10K type strain sequencing project: providing services to taxonomists for standard genome sequencing and annotation.</title>
        <authorList>
            <consortium name="The Broad Institute Genomics Platform"/>
            <consortium name="The Broad Institute Genome Sequencing Center for Infectious Disease"/>
            <person name="Wu L."/>
            <person name="Ma J."/>
        </authorList>
    </citation>
    <scope>NUCLEOTIDE SEQUENCE [LARGE SCALE GENOMIC DNA]</scope>
    <source>
        <strain evidence="3">CGMCC 4.7131</strain>
    </source>
</reference>
<dbReference type="RefSeq" id="WP_344565113.1">
    <property type="nucleotide sequence ID" value="NZ_BAAATG010000036.1"/>
</dbReference>
<dbReference type="SUPFAM" id="SSF56112">
    <property type="entry name" value="Protein kinase-like (PK-like)"/>
    <property type="match status" value="1"/>
</dbReference>
<proteinExistence type="predicted"/>
<name>A0ABW0DQE4_9ACTN</name>
<dbReference type="EMBL" id="JBHSKN010000011">
    <property type="protein sequence ID" value="MFC5241058.1"/>
    <property type="molecule type" value="Genomic_DNA"/>
</dbReference>
<feature type="domain" description="Aminoglycoside phosphotransferase" evidence="1">
    <location>
        <begin position="98"/>
        <end position="229"/>
    </location>
</feature>
<keyword evidence="3" id="KW-1185">Reference proteome</keyword>
<evidence type="ECO:0000259" key="1">
    <source>
        <dbReference type="Pfam" id="PF01636"/>
    </source>
</evidence>
<sequence length="316" mass="33299">MTHTTVQAGQPVRSLPGPFVTRVCLRVDGGYRWGESIPEATPAYLDADALNALADAITSTSAARYACLPQLADARTAVHPVVATPALLSDAVFSGSAPGEAADPNDVQVFRELGIFLAHLHAIPVARVRALPVRPRPAWLDAAPDAAAGIRAARDRLDQDTAPGIRCLADTDSVPGPDACPQAVVHGRLSVGSCVPGTVPRVLGWREAGIADPMTDLAFLLRDLVQAAAAMGSWKLQERRAEQTVRGYETTRGVQLSKDEHARLATHLAAGILQHVALRAWSASDQQGAEALLRQGELALPGVLRAVGTPGEVICR</sequence>
<evidence type="ECO:0000313" key="3">
    <source>
        <dbReference type="Proteomes" id="UP001596035"/>
    </source>
</evidence>
<evidence type="ECO:0000313" key="2">
    <source>
        <dbReference type="EMBL" id="MFC5241058.1"/>
    </source>
</evidence>
<dbReference type="Proteomes" id="UP001596035">
    <property type="component" value="Unassembled WGS sequence"/>
</dbReference>
<gene>
    <name evidence="2" type="ORF">ACFPWV_14220</name>
</gene>
<accession>A0ABW0DQE4</accession>
<comment type="caution">
    <text evidence="2">The sequence shown here is derived from an EMBL/GenBank/DDBJ whole genome shotgun (WGS) entry which is preliminary data.</text>
</comment>